<accession>A0AAX6HA38</accession>
<evidence type="ECO:0000313" key="2">
    <source>
        <dbReference type="EMBL" id="KAJ6837919.1"/>
    </source>
</evidence>
<reference evidence="2" key="1">
    <citation type="journal article" date="2023" name="GigaByte">
        <title>Genome assembly of the bearded iris, Iris pallida Lam.</title>
        <authorList>
            <person name="Bruccoleri R.E."/>
            <person name="Oakeley E.J."/>
            <person name="Faust A.M.E."/>
            <person name="Altorfer M."/>
            <person name="Dessus-Babus S."/>
            <person name="Burckhardt D."/>
            <person name="Oertli M."/>
            <person name="Naumann U."/>
            <person name="Petersen F."/>
            <person name="Wong J."/>
        </authorList>
    </citation>
    <scope>NUCLEOTIDE SEQUENCE</scope>
    <source>
        <strain evidence="2">GSM-AAB239-AS_SAM_17_03QT</strain>
    </source>
</reference>
<gene>
    <name evidence="2" type="ORF">M6B38_323250</name>
</gene>
<organism evidence="2 3">
    <name type="scientific">Iris pallida</name>
    <name type="common">Sweet iris</name>
    <dbReference type="NCBI Taxonomy" id="29817"/>
    <lineage>
        <taxon>Eukaryota</taxon>
        <taxon>Viridiplantae</taxon>
        <taxon>Streptophyta</taxon>
        <taxon>Embryophyta</taxon>
        <taxon>Tracheophyta</taxon>
        <taxon>Spermatophyta</taxon>
        <taxon>Magnoliopsida</taxon>
        <taxon>Liliopsida</taxon>
        <taxon>Asparagales</taxon>
        <taxon>Iridaceae</taxon>
        <taxon>Iridoideae</taxon>
        <taxon>Irideae</taxon>
        <taxon>Iris</taxon>
    </lineage>
</organism>
<feature type="region of interest" description="Disordered" evidence="1">
    <location>
        <begin position="18"/>
        <end position="129"/>
    </location>
</feature>
<evidence type="ECO:0000313" key="3">
    <source>
        <dbReference type="Proteomes" id="UP001140949"/>
    </source>
</evidence>
<dbReference type="Proteomes" id="UP001140949">
    <property type="component" value="Unassembled WGS sequence"/>
</dbReference>
<proteinExistence type="predicted"/>
<name>A0AAX6HA38_IRIPA</name>
<dbReference type="EMBL" id="JANAVB010011038">
    <property type="protein sequence ID" value="KAJ6837919.1"/>
    <property type="molecule type" value="Genomic_DNA"/>
</dbReference>
<sequence length="192" mass="20911">MQSRRGVCLRMLKLPLRSALGTASTRHTAASACGAGASGCPRSASPARSPASGWGPSRTRRWPRAPRRRRHEHQGPLRHPQLPRPRPLPPPPASLAPRDVQAAAAKAAAADPSALLPSSSDPSSCGSDQDHDLCEIVELPRLDAGAFDWAEPCAEPYFAYHEPYYPPWSVTEDASDYFFNLPEAFYQDTETQ</sequence>
<comment type="caution">
    <text evidence="2">The sequence shown here is derived from an EMBL/GenBank/DDBJ whole genome shotgun (WGS) entry which is preliminary data.</text>
</comment>
<feature type="compositionally biased region" description="Pro residues" evidence="1">
    <location>
        <begin position="82"/>
        <end position="94"/>
    </location>
</feature>
<keyword evidence="3" id="KW-1185">Reference proteome</keyword>
<feature type="compositionally biased region" description="Basic residues" evidence="1">
    <location>
        <begin position="58"/>
        <end position="72"/>
    </location>
</feature>
<reference evidence="2" key="2">
    <citation type="submission" date="2023-04" db="EMBL/GenBank/DDBJ databases">
        <authorList>
            <person name="Bruccoleri R.E."/>
            <person name="Oakeley E.J."/>
            <person name="Faust A.-M."/>
            <person name="Dessus-Babus S."/>
            <person name="Altorfer M."/>
            <person name="Burckhardt D."/>
            <person name="Oertli M."/>
            <person name="Naumann U."/>
            <person name="Petersen F."/>
            <person name="Wong J."/>
        </authorList>
    </citation>
    <scope>NUCLEOTIDE SEQUENCE</scope>
    <source>
        <strain evidence="2">GSM-AAB239-AS_SAM_17_03QT</strain>
        <tissue evidence="2">Leaf</tissue>
    </source>
</reference>
<evidence type="ECO:0000256" key="1">
    <source>
        <dbReference type="SAM" id="MobiDB-lite"/>
    </source>
</evidence>
<feature type="compositionally biased region" description="Low complexity" evidence="1">
    <location>
        <begin position="29"/>
        <end position="57"/>
    </location>
</feature>
<dbReference type="AlphaFoldDB" id="A0AAX6HA38"/>
<protein>
    <submittedName>
        <fullName evidence="2">Dehydration-responsive element-binding protein 3-like</fullName>
    </submittedName>
</protein>
<feature type="compositionally biased region" description="Low complexity" evidence="1">
    <location>
        <begin position="95"/>
        <end position="124"/>
    </location>
</feature>